<proteinExistence type="predicted"/>
<organism evidence="2 3">
    <name type="scientific">Acrobeloides nanus</name>
    <dbReference type="NCBI Taxonomy" id="290746"/>
    <lineage>
        <taxon>Eukaryota</taxon>
        <taxon>Metazoa</taxon>
        <taxon>Ecdysozoa</taxon>
        <taxon>Nematoda</taxon>
        <taxon>Chromadorea</taxon>
        <taxon>Rhabditida</taxon>
        <taxon>Tylenchina</taxon>
        <taxon>Cephalobomorpha</taxon>
        <taxon>Cephaloboidea</taxon>
        <taxon>Cephalobidae</taxon>
        <taxon>Acrobeloides</taxon>
    </lineage>
</organism>
<dbReference type="AlphaFoldDB" id="A0A914D3M9"/>
<dbReference type="WBParaSite" id="ACRNAN_scaffold17957.g15929.t1">
    <property type="protein sequence ID" value="ACRNAN_scaffold17957.g15929.t1"/>
    <property type="gene ID" value="ACRNAN_scaffold17957.g15929"/>
</dbReference>
<accession>A0A914D3M9</accession>
<keyword evidence="2" id="KW-1185">Reference proteome</keyword>
<evidence type="ECO:0000256" key="1">
    <source>
        <dbReference type="SAM" id="MobiDB-lite"/>
    </source>
</evidence>
<evidence type="ECO:0000313" key="2">
    <source>
        <dbReference type="Proteomes" id="UP000887540"/>
    </source>
</evidence>
<feature type="region of interest" description="Disordered" evidence="1">
    <location>
        <begin position="95"/>
        <end position="116"/>
    </location>
</feature>
<reference evidence="3" key="1">
    <citation type="submission" date="2022-11" db="UniProtKB">
        <authorList>
            <consortium name="WormBaseParasite"/>
        </authorList>
    </citation>
    <scope>IDENTIFICATION</scope>
</reference>
<evidence type="ECO:0000313" key="3">
    <source>
        <dbReference type="WBParaSite" id="ACRNAN_scaffold17957.g15929.t1"/>
    </source>
</evidence>
<name>A0A914D3M9_9BILA</name>
<protein>
    <submittedName>
        <fullName evidence="3">Uncharacterized protein</fullName>
    </submittedName>
</protein>
<sequence length="129" mass="15028">MSELLRPEKICIRQQQQLSERLNPIAKTWTTYLQRRSPRGASLKELVRCHDQEYQRRAATAVYYLHACLELDSSASNAIRAIEITEANVSLEHIGNHMRQPPTYQPQPQSDIKKETQHKKWRLKAAFST</sequence>
<dbReference type="Proteomes" id="UP000887540">
    <property type="component" value="Unplaced"/>
</dbReference>